<dbReference type="PRINTS" id="PR00035">
    <property type="entry name" value="HTHGNTR"/>
</dbReference>
<evidence type="ECO:0000313" key="5">
    <source>
        <dbReference type="EMBL" id="MBB2893548.1"/>
    </source>
</evidence>
<dbReference type="InterPro" id="IPR000524">
    <property type="entry name" value="Tscrpt_reg_HTH_GntR"/>
</dbReference>
<dbReference type="RefSeq" id="WP_183322015.1">
    <property type="nucleotide sequence ID" value="NZ_JACHVQ010000003.1"/>
</dbReference>
<dbReference type="SMART" id="SM00345">
    <property type="entry name" value="HTH_GNTR"/>
    <property type="match status" value="1"/>
</dbReference>
<sequence length="224" mass="24633">MAAGVRTVGRSAADAVYQRIRDGIVDGRFEPGRKLVQEQLAGELGVSRTPIREALTALNREGLVRAVHGSGYVVSDLSDQDIAEVSQVRERLETMALEQACGRLSPLQRVHVEAAIEEMAAADPGDAALQFELNRRFHQALIAPCGNHFLLTLIDQLWDHPVNRRITRSYIHGDEDVTTMVTEHRELLQASLDGDPAKLLGMATEHLRSGYRHALDGTAERSAP</sequence>
<dbReference type="EMBL" id="JACHVQ010000003">
    <property type="protein sequence ID" value="MBB2893548.1"/>
    <property type="molecule type" value="Genomic_DNA"/>
</dbReference>
<reference evidence="5 6" key="1">
    <citation type="submission" date="2020-08" db="EMBL/GenBank/DDBJ databases">
        <title>Sequencing the genomes of 1000 actinobacteria strains.</title>
        <authorList>
            <person name="Klenk H.-P."/>
        </authorList>
    </citation>
    <scope>NUCLEOTIDE SEQUENCE [LARGE SCALE GENOMIC DNA]</scope>
    <source>
        <strain evidence="5 6">DSM 105369</strain>
    </source>
</reference>
<dbReference type="Proteomes" id="UP000559182">
    <property type="component" value="Unassembled WGS sequence"/>
</dbReference>
<dbReference type="InterPro" id="IPR036390">
    <property type="entry name" value="WH_DNA-bd_sf"/>
</dbReference>
<dbReference type="Gene3D" id="1.10.10.10">
    <property type="entry name" value="Winged helix-like DNA-binding domain superfamily/Winged helix DNA-binding domain"/>
    <property type="match status" value="1"/>
</dbReference>
<dbReference type="SMART" id="SM00895">
    <property type="entry name" value="FCD"/>
    <property type="match status" value="1"/>
</dbReference>
<evidence type="ECO:0000256" key="1">
    <source>
        <dbReference type="ARBA" id="ARBA00023015"/>
    </source>
</evidence>
<dbReference type="InterPro" id="IPR011711">
    <property type="entry name" value="GntR_C"/>
</dbReference>
<keyword evidence="2 5" id="KW-0238">DNA-binding</keyword>
<dbReference type="SUPFAM" id="SSF48008">
    <property type="entry name" value="GntR ligand-binding domain-like"/>
    <property type="match status" value="1"/>
</dbReference>
<dbReference type="PROSITE" id="PS50949">
    <property type="entry name" value="HTH_GNTR"/>
    <property type="match status" value="1"/>
</dbReference>
<comment type="caution">
    <text evidence="5">The sequence shown here is derived from an EMBL/GenBank/DDBJ whole genome shotgun (WGS) entry which is preliminary data.</text>
</comment>
<dbReference type="PANTHER" id="PTHR43537:SF5">
    <property type="entry name" value="UXU OPERON TRANSCRIPTIONAL REGULATOR"/>
    <property type="match status" value="1"/>
</dbReference>
<name>A0A839N722_9MICO</name>
<proteinExistence type="predicted"/>
<dbReference type="Pfam" id="PF07729">
    <property type="entry name" value="FCD"/>
    <property type="match status" value="1"/>
</dbReference>
<dbReference type="AlphaFoldDB" id="A0A839N722"/>
<organism evidence="5 6">
    <name type="scientific">Flexivirga oryzae</name>
    <dbReference type="NCBI Taxonomy" id="1794944"/>
    <lineage>
        <taxon>Bacteria</taxon>
        <taxon>Bacillati</taxon>
        <taxon>Actinomycetota</taxon>
        <taxon>Actinomycetes</taxon>
        <taxon>Micrococcales</taxon>
        <taxon>Dermacoccaceae</taxon>
        <taxon>Flexivirga</taxon>
    </lineage>
</organism>
<dbReference type="Pfam" id="PF00392">
    <property type="entry name" value="GntR"/>
    <property type="match status" value="1"/>
</dbReference>
<protein>
    <submittedName>
        <fullName evidence="5">DNA-binding GntR family transcriptional regulator</fullName>
    </submittedName>
</protein>
<dbReference type="Gene3D" id="1.20.120.530">
    <property type="entry name" value="GntR ligand-binding domain-like"/>
    <property type="match status" value="1"/>
</dbReference>
<dbReference type="GO" id="GO:0003677">
    <property type="term" value="F:DNA binding"/>
    <property type="evidence" value="ECO:0007669"/>
    <property type="project" value="UniProtKB-KW"/>
</dbReference>
<evidence type="ECO:0000256" key="3">
    <source>
        <dbReference type="ARBA" id="ARBA00023163"/>
    </source>
</evidence>
<gene>
    <name evidence="5" type="ORF">FHU39_003579</name>
</gene>
<evidence type="ECO:0000256" key="2">
    <source>
        <dbReference type="ARBA" id="ARBA00023125"/>
    </source>
</evidence>
<keyword evidence="3" id="KW-0804">Transcription</keyword>
<dbReference type="CDD" id="cd07377">
    <property type="entry name" value="WHTH_GntR"/>
    <property type="match status" value="1"/>
</dbReference>
<accession>A0A839N722</accession>
<evidence type="ECO:0000313" key="6">
    <source>
        <dbReference type="Proteomes" id="UP000559182"/>
    </source>
</evidence>
<dbReference type="GO" id="GO:0003700">
    <property type="term" value="F:DNA-binding transcription factor activity"/>
    <property type="evidence" value="ECO:0007669"/>
    <property type="project" value="InterPro"/>
</dbReference>
<dbReference type="SUPFAM" id="SSF46785">
    <property type="entry name" value="Winged helix' DNA-binding domain"/>
    <property type="match status" value="1"/>
</dbReference>
<feature type="domain" description="HTH gntR-type" evidence="4">
    <location>
        <begin position="10"/>
        <end position="77"/>
    </location>
</feature>
<evidence type="ECO:0000259" key="4">
    <source>
        <dbReference type="PROSITE" id="PS50949"/>
    </source>
</evidence>
<dbReference type="InterPro" id="IPR008920">
    <property type="entry name" value="TF_FadR/GntR_C"/>
</dbReference>
<keyword evidence="6" id="KW-1185">Reference proteome</keyword>
<dbReference type="InterPro" id="IPR036388">
    <property type="entry name" value="WH-like_DNA-bd_sf"/>
</dbReference>
<keyword evidence="1" id="KW-0805">Transcription regulation</keyword>
<dbReference type="PANTHER" id="PTHR43537">
    <property type="entry name" value="TRANSCRIPTIONAL REGULATOR, GNTR FAMILY"/>
    <property type="match status" value="1"/>
</dbReference>